<dbReference type="AlphaFoldDB" id="A0A2P6NQ68"/>
<dbReference type="InterPro" id="IPR030482">
    <property type="entry name" value="PDRG1"/>
</dbReference>
<comment type="caution">
    <text evidence="5">The sequence shown here is derived from an EMBL/GenBank/DDBJ whole genome shotgun (WGS) entry which is preliminary data.</text>
</comment>
<evidence type="ECO:0000313" key="5">
    <source>
        <dbReference type="EMBL" id="PRP86048.1"/>
    </source>
</evidence>
<reference evidence="5 6" key="1">
    <citation type="journal article" date="2018" name="Genome Biol. Evol.">
        <title>Multiple Roots of Fruiting Body Formation in Amoebozoa.</title>
        <authorList>
            <person name="Hillmann F."/>
            <person name="Forbes G."/>
            <person name="Novohradska S."/>
            <person name="Ferling I."/>
            <person name="Riege K."/>
            <person name="Groth M."/>
            <person name="Westermann M."/>
            <person name="Marz M."/>
            <person name="Spaller T."/>
            <person name="Winckler T."/>
            <person name="Schaap P."/>
            <person name="Glockner G."/>
        </authorList>
    </citation>
    <scope>NUCLEOTIDE SEQUENCE [LARGE SCALE GENOMIC DNA]</scope>
    <source>
        <strain evidence="5 6">Jena</strain>
    </source>
</reference>
<dbReference type="GO" id="GO:0005737">
    <property type="term" value="C:cytoplasm"/>
    <property type="evidence" value="ECO:0007669"/>
    <property type="project" value="UniProtKB-SubCell"/>
</dbReference>
<organism evidence="5 6">
    <name type="scientific">Planoprotostelium fungivorum</name>
    <dbReference type="NCBI Taxonomy" id="1890364"/>
    <lineage>
        <taxon>Eukaryota</taxon>
        <taxon>Amoebozoa</taxon>
        <taxon>Evosea</taxon>
        <taxon>Variosea</taxon>
        <taxon>Cavosteliida</taxon>
        <taxon>Cavosteliaceae</taxon>
        <taxon>Planoprotostelium</taxon>
    </lineage>
</organism>
<name>A0A2P6NQ68_9EUKA</name>
<dbReference type="PANTHER" id="PTHR21162">
    <property type="entry name" value="P53 AND DNA DAMAGE-REGULATED PROTEIN"/>
    <property type="match status" value="1"/>
</dbReference>
<evidence type="ECO:0000256" key="1">
    <source>
        <dbReference type="ARBA" id="ARBA00004496"/>
    </source>
</evidence>
<dbReference type="CDD" id="cd22860">
    <property type="entry name" value="PDRG1"/>
    <property type="match status" value="1"/>
</dbReference>
<feature type="region of interest" description="Disordered" evidence="4">
    <location>
        <begin position="105"/>
        <end position="128"/>
    </location>
</feature>
<evidence type="ECO:0000313" key="6">
    <source>
        <dbReference type="Proteomes" id="UP000241769"/>
    </source>
</evidence>
<evidence type="ECO:0000256" key="4">
    <source>
        <dbReference type="SAM" id="MobiDB-lite"/>
    </source>
</evidence>
<dbReference type="InParanoid" id="A0A2P6NQ68"/>
<evidence type="ECO:0000256" key="3">
    <source>
        <dbReference type="ARBA" id="ARBA00023186"/>
    </source>
</evidence>
<sequence length="128" mass="14842">MAQPSEAALVQQNLMKAEVLAEDILIDKQQLIDLDRRRNTNREALRQITDAKKRPLAQQEKKTWLCMRDIFILLPTDTAESFISKDQKMLDEKINTTRDELKHKTSKLSQIEGAPDHSKPFFLNPINK</sequence>
<gene>
    <name evidence="5" type="ORF">PROFUN_05819</name>
</gene>
<protein>
    <submittedName>
        <fullName evidence="5">Uncharacterized protein</fullName>
    </submittedName>
</protein>
<comment type="subcellular location">
    <subcellularLocation>
        <location evidence="1">Cytoplasm</location>
    </subcellularLocation>
</comment>
<evidence type="ECO:0000256" key="2">
    <source>
        <dbReference type="ARBA" id="ARBA00022490"/>
    </source>
</evidence>
<dbReference type="EMBL" id="MDYQ01000036">
    <property type="protein sequence ID" value="PRP86048.1"/>
    <property type="molecule type" value="Genomic_DNA"/>
</dbReference>
<dbReference type="OrthoDB" id="20282at2759"/>
<dbReference type="STRING" id="1890364.A0A2P6NQ68"/>
<dbReference type="PANTHER" id="PTHR21162:SF0">
    <property type="entry name" value="P53 AND DNA DAMAGE-REGULATED PROTEIN 1"/>
    <property type="match status" value="1"/>
</dbReference>
<keyword evidence="3" id="KW-0143">Chaperone</keyword>
<proteinExistence type="predicted"/>
<accession>A0A2P6NQ68</accession>
<keyword evidence="6" id="KW-1185">Reference proteome</keyword>
<dbReference type="Proteomes" id="UP000241769">
    <property type="component" value="Unassembled WGS sequence"/>
</dbReference>
<keyword evidence="2" id="KW-0963">Cytoplasm</keyword>